<organism evidence="1 2">
    <name type="scientific">Metabacillus idriensis</name>
    <dbReference type="NCBI Taxonomy" id="324768"/>
    <lineage>
        <taxon>Bacteria</taxon>
        <taxon>Bacillati</taxon>
        <taxon>Bacillota</taxon>
        <taxon>Bacilli</taxon>
        <taxon>Bacillales</taxon>
        <taxon>Bacillaceae</taxon>
        <taxon>Metabacillus</taxon>
    </lineage>
</organism>
<evidence type="ECO:0000313" key="2">
    <source>
        <dbReference type="Proteomes" id="UP000441585"/>
    </source>
</evidence>
<keyword evidence="2" id="KW-1185">Reference proteome</keyword>
<dbReference type="EMBL" id="WKKF01000016">
    <property type="protein sequence ID" value="MRX56761.1"/>
    <property type="molecule type" value="Genomic_DNA"/>
</dbReference>
<dbReference type="InterPro" id="IPR029058">
    <property type="entry name" value="AB_hydrolase_fold"/>
</dbReference>
<gene>
    <name evidence="1" type="ORF">GJU41_22720</name>
</gene>
<proteinExistence type="predicted"/>
<protein>
    <recommendedName>
        <fullName evidence="3">Fungal lipase-like domain-containing protein</fullName>
    </recommendedName>
</protein>
<name>A0A6I2MJL8_9BACI</name>
<accession>A0A6I2MJL8</accession>
<comment type="caution">
    <text evidence="1">The sequence shown here is derived from an EMBL/GenBank/DDBJ whole genome shotgun (WGS) entry which is preliminary data.</text>
</comment>
<evidence type="ECO:0000313" key="1">
    <source>
        <dbReference type="EMBL" id="MRX56761.1"/>
    </source>
</evidence>
<evidence type="ECO:0008006" key="3">
    <source>
        <dbReference type="Google" id="ProtNLM"/>
    </source>
</evidence>
<dbReference type="NCBIfam" id="NF047388">
    <property type="entry name" value="SA1320_fam"/>
    <property type="match status" value="1"/>
</dbReference>
<dbReference type="SUPFAM" id="SSF53474">
    <property type="entry name" value="alpha/beta-Hydrolases"/>
    <property type="match status" value="1"/>
</dbReference>
<reference evidence="1 2" key="1">
    <citation type="submission" date="2019-11" db="EMBL/GenBank/DDBJ databases">
        <title>Bacillus idriensis genome.</title>
        <authorList>
            <person name="Konopka E.N."/>
            <person name="Newman J.D."/>
        </authorList>
    </citation>
    <scope>NUCLEOTIDE SEQUENCE [LARGE SCALE GENOMIC DNA]</scope>
    <source>
        <strain evidence="1 2">DSM 19097</strain>
    </source>
</reference>
<sequence length="708" mass="77649">MKKPGISTVKVNEVNGVDSTISDKDLVELAGYHAYRSFDVDETITVNGRNYTVVNTKYNQKSGLDALTVQNYETGEYTVVYVGTNPSQKQDLLTDFQLMSDLTPAQIADARAYFNEMDKKYQRAGGIKSMSGNSLGGALVGSVAIEHPDVKAVTLNPALLPAGMMEPDMEYSHITNYFSSYDPLTKGLSGLDLHSRIPGHQYEIFNGIPVPAFEHLGTNHTGYLRKDDGSQSYKIGMPGQPGAGEIFIDADAHIVTSLWTGSPLYGGNTDYIEINKENLMLLAERIDSQVKARVATANDYLANSAEIIDDEGIRLYQRISMLQQIFEDSFENSIGDPIFIGITSAGSRLKGEIDDLISLLERAEGSCRSLNSVLNSPPAELMEHVFNVDVSVEGLFGKARNQLCEMRDEVDGLSRMLGNVISDLIPDLFKGGTDLWYDAVVGELRAHFDIINGNKDKLVEHIEQFKTQVNGTADSFESRDHSIGESIRAGTEAADEAGPVPKTTSFVLEESPYLKVGMRIKEVQLDLAFTAFTGFAYSKVFPFIVALKTLTELIELTLEGISSAIKGAAYLGVNHTLPGKLIGMFTDFDDKITAYVHNTLKPLDEMAATVEGIRDGAERLMIQFPTLVSNFRPYLDQAIFNATSYANVQLYNLAAFAILREMEMTFSDVVTQLGQNKANAIEALCDVSQKVTSNMGILGEQVDRGTMN</sequence>
<dbReference type="RefSeq" id="WP_070875266.1">
    <property type="nucleotide sequence ID" value="NZ_CAJGAA010000013.1"/>
</dbReference>
<dbReference type="AlphaFoldDB" id="A0A6I2MJL8"/>
<dbReference type="Proteomes" id="UP000441585">
    <property type="component" value="Unassembled WGS sequence"/>
</dbReference>